<comment type="caution">
    <text evidence="1">The sequence shown here is derived from an EMBL/GenBank/DDBJ whole genome shotgun (WGS) entry which is preliminary data.</text>
</comment>
<dbReference type="EMBL" id="SHMR01000001">
    <property type="protein sequence ID" value="RZH68753.1"/>
    <property type="molecule type" value="Genomic_DNA"/>
</dbReference>
<dbReference type="Proteomes" id="UP000292704">
    <property type="component" value="Unassembled WGS sequence"/>
</dbReference>
<dbReference type="AlphaFoldDB" id="A0A482Y2Y4"/>
<evidence type="ECO:0000313" key="1">
    <source>
        <dbReference type="EMBL" id="RZH68753.1"/>
    </source>
</evidence>
<name>A0A482Y2Y4_9EURY</name>
<protein>
    <submittedName>
        <fullName evidence="1">Uncharacterized protein</fullName>
    </submittedName>
</protein>
<sequence>MKLDNHPAVLHVEEHDDGTLRVDVDSTRTHIIRRVITTAMDNGHVPHETRRQRHGVTLVLSPTVDDLPTDDGRVVLAR</sequence>
<evidence type="ECO:0000313" key="2">
    <source>
        <dbReference type="Proteomes" id="UP000292704"/>
    </source>
</evidence>
<reference evidence="1 2" key="1">
    <citation type="submission" date="2019-02" db="EMBL/GenBank/DDBJ databases">
        <title>Genome analysis provides insights into bioremediation potentialities and Haloocin production by Natrinema altunense strain 4.1R isolated from Chott Douz in Tunisian desert.</title>
        <authorList>
            <person name="Najjari A."/>
            <person name="Youssef N."/>
            <person name="Ben Dhia O."/>
            <person name="Ferjani R."/>
            <person name="El Hidri D."/>
            <person name="Ouzari H.I."/>
            <person name="Cherif A."/>
        </authorList>
    </citation>
    <scope>NUCLEOTIDE SEQUENCE [LARGE SCALE GENOMIC DNA]</scope>
    <source>
        <strain evidence="1 2">4.1R</strain>
    </source>
</reference>
<proteinExistence type="predicted"/>
<accession>A0A482Y2Y4</accession>
<gene>
    <name evidence="1" type="ORF">ELS17_04635</name>
</gene>
<dbReference type="RefSeq" id="WP_130169714.1">
    <property type="nucleotide sequence ID" value="NZ_SHMR01000001.1"/>
</dbReference>
<organism evidence="1 2">
    <name type="scientific">Natrinema altunense</name>
    <dbReference type="NCBI Taxonomy" id="222984"/>
    <lineage>
        <taxon>Archaea</taxon>
        <taxon>Methanobacteriati</taxon>
        <taxon>Methanobacteriota</taxon>
        <taxon>Stenosarchaea group</taxon>
        <taxon>Halobacteria</taxon>
        <taxon>Halobacteriales</taxon>
        <taxon>Natrialbaceae</taxon>
        <taxon>Natrinema</taxon>
    </lineage>
</organism>